<proteinExistence type="predicted"/>
<dbReference type="Pfam" id="PF05065">
    <property type="entry name" value="Phage_capsid"/>
    <property type="match status" value="1"/>
</dbReference>
<dbReference type="eggNOG" id="COG4653">
    <property type="taxonomic scope" value="Bacteria"/>
</dbReference>
<dbReference type="NCBIfam" id="TIGR01554">
    <property type="entry name" value="major_cap_HK97"/>
    <property type="match status" value="1"/>
</dbReference>
<evidence type="ECO:0000256" key="1">
    <source>
        <dbReference type="ARBA" id="ARBA00004328"/>
    </source>
</evidence>
<dbReference type="STRING" id="158787.BSCA_0170"/>
<dbReference type="GeneID" id="85164697"/>
<dbReference type="Gene3D" id="3.30.2320.10">
    <property type="entry name" value="hypothetical protein PF0899 domain"/>
    <property type="match status" value="1"/>
</dbReference>
<name>A0A087DDT0_9BIFI</name>
<dbReference type="RefSeq" id="WP_051923215.1">
    <property type="nucleotide sequence ID" value="NZ_CAUPKV010000038.1"/>
</dbReference>
<dbReference type="InterPro" id="IPR024455">
    <property type="entry name" value="Phage_capsid"/>
</dbReference>
<dbReference type="GO" id="GO:0008233">
    <property type="term" value="F:peptidase activity"/>
    <property type="evidence" value="ECO:0007669"/>
    <property type="project" value="UniProtKB-KW"/>
</dbReference>
<organism evidence="3 4">
    <name type="scientific">Bifidobacterium scardovii</name>
    <dbReference type="NCBI Taxonomy" id="158787"/>
    <lineage>
        <taxon>Bacteria</taxon>
        <taxon>Bacillati</taxon>
        <taxon>Actinomycetota</taxon>
        <taxon>Actinomycetes</taxon>
        <taxon>Bifidobacteriales</taxon>
        <taxon>Bifidobacteriaceae</taxon>
        <taxon>Bifidobacterium</taxon>
    </lineage>
</organism>
<reference evidence="3 4" key="1">
    <citation type="submission" date="2014-03" db="EMBL/GenBank/DDBJ databases">
        <title>Genomics of Bifidobacteria.</title>
        <authorList>
            <person name="Ventura M."/>
            <person name="Milani C."/>
            <person name="Lugli G.A."/>
        </authorList>
    </citation>
    <scope>NUCLEOTIDE SEQUENCE [LARGE SCALE GENOMIC DNA]</scope>
    <source>
        <strain evidence="3 4">LMG 21589</strain>
    </source>
</reference>
<sequence length="383" mass="41837">MGYMEQLAAEKKAMKALMAKAGPNGENLTEAERKELKERYEKAKKLQERVDLFKGVNDLNTDEVNTSSRNAATPGRLSLRSLATDIPRQAMSYSGKFGVKGLIQAGSTLVPVPIVNPGKPTPSYAGAEIPPRLVDYLPAVGREPVYDIIRETAVENSGSAAVVPVGKEKPVKKLNLVRDTQTLKVVAVLTDEIDRFVLEDATSIRQWLGTRLTLEVINTVENEILHGDGTATHLLGLDHVTGTQTQEWHNNIFDTIMLGINKLESIGVGVQVIALSSADWMEAQTRKDAEGHYYMGNVIDPTNRTMWGYQVAQVPGLAQGTGWVIGADSLAIGTDNMMRLEWDAATGFSRNAVRARVESRYALDVYKPHGLVKLNLTAPTTGK</sequence>
<dbReference type="AlphaFoldDB" id="A0A087DDT0"/>
<comment type="caution">
    <text evidence="3">The sequence shown here is derived from an EMBL/GenBank/DDBJ whole genome shotgun (WGS) entry which is preliminary data.</text>
</comment>
<keyword evidence="3" id="KW-0645">Protease</keyword>
<keyword evidence="3" id="KW-0378">Hydrolase</keyword>
<keyword evidence="4" id="KW-1185">Reference proteome</keyword>
<protein>
    <submittedName>
        <fullName evidence="3">Phage prohead protease, HK97 family protein</fullName>
    </submittedName>
</protein>
<dbReference type="EMBL" id="JGZO01000012">
    <property type="protein sequence ID" value="KFI93680.1"/>
    <property type="molecule type" value="Genomic_DNA"/>
</dbReference>
<dbReference type="OrthoDB" id="8444243at2"/>
<dbReference type="SUPFAM" id="SSF56563">
    <property type="entry name" value="Major capsid protein gp5"/>
    <property type="match status" value="1"/>
</dbReference>
<evidence type="ECO:0000313" key="3">
    <source>
        <dbReference type="EMBL" id="KFI93680.1"/>
    </source>
</evidence>
<comment type="subcellular location">
    <subcellularLocation>
        <location evidence="1">Virion</location>
    </subcellularLocation>
</comment>
<accession>A0A087DDT0</accession>
<evidence type="ECO:0000259" key="2">
    <source>
        <dbReference type="Pfam" id="PF05065"/>
    </source>
</evidence>
<dbReference type="Proteomes" id="UP000029033">
    <property type="component" value="Unassembled WGS sequence"/>
</dbReference>
<dbReference type="Gene3D" id="3.30.2400.10">
    <property type="entry name" value="Major capsid protein gp5"/>
    <property type="match status" value="1"/>
</dbReference>
<feature type="domain" description="Phage capsid-like C-terminal" evidence="2">
    <location>
        <begin position="152"/>
        <end position="375"/>
    </location>
</feature>
<gene>
    <name evidence="3" type="ORF">BSCA_0170</name>
</gene>
<dbReference type="GO" id="GO:0006508">
    <property type="term" value="P:proteolysis"/>
    <property type="evidence" value="ECO:0007669"/>
    <property type="project" value="UniProtKB-KW"/>
</dbReference>
<dbReference type="InterPro" id="IPR054612">
    <property type="entry name" value="Phage_capsid-like_C"/>
</dbReference>
<evidence type="ECO:0000313" key="4">
    <source>
        <dbReference type="Proteomes" id="UP000029033"/>
    </source>
</evidence>